<evidence type="ECO:0000256" key="2">
    <source>
        <dbReference type="ARBA" id="ARBA00022525"/>
    </source>
</evidence>
<evidence type="ECO:0000256" key="1">
    <source>
        <dbReference type="ARBA" id="ARBA00004613"/>
    </source>
</evidence>
<dbReference type="PANTHER" id="PTHR22923">
    <property type="entry name" value="CEREBELLIN-RELATED"/>
    <property type="match status" value="1"/>
</dbReference>
<dbReference type="SUPFAM" id="SSF49842">
    <property type="entry name" value="TNF-like"/>
    <property type="match status" value="1"/>
</dbReference>
<evidence type="ECO:0000259" key="4">
    <source>
        <dbReference type="PROSITE" id="PS50871"/>
    </source>
</evidence>
<comment type="subcellular location">
    <subcellularLocation>
        <location evidence="1">Secreted</location>
    </subcellularLocation>
</comment>
<dbReference type="Gene3D" id="2.60.120.40">
    <property type="match status" value="1"/>
</dbReference>
<dbReference type="PANTHER" id="PTHR22923:SF103">
    <property type="entry name" value="CEREBELLIN 20-RELATED"/>
    <property type="match status" value="1"/>
</dbReference>
<feature type="domain" description="C1q" evidence="4">
    <location>
        <begin position="33"/>
        <end position="176"/>
    </location>
</feature>
<proteinExistence type="predicted"/>
<name>A0A9W7X2V7_TRIRA</name>
<keyword evidence="6" id="KW-1185">Reference proteome</keyword>
<protein>
    <submittedName>
        <fullName evidence="5">Complement C1q-like protein 4</fullName>
    </submittedName>
</protein>
<comment type="caution">
    <text evidence="5">The sequence shown here is derived from an EMBL/GenBank/DDBJ whole genome shotgun (WGS) entry which is preliminary data.</text>
</comment>
<keyword evidence="3" id="KW-0732">Signal</keyword>
<dbReference type="PRINTS" id="PR00007">
    <property type="entry name" value="COMPLEMNTC1Q"/>
</dbReference>
<sequence>MLKKKWELEQYLNTSLNSLEDSLARAQTTLRNIRENRVAFSVGLADKRRCVGPVKAAVNVTYQSIFINIGEAYNSTTGVFTVTRSGVYNLALTVFSDAGSPGAPLAICVSIRQNGVALAALREKYDQDQEDQATVVLLAELHVGDHITVSLQPGCWLCDDQHHYNTFSGFLLYATE</sequence>
<dbReference type="Proteomes" id="UP001059041">
    <property type="component" value="Linkage Group LG2"/>
</dbReference>
<keyword evidence="2" id="KW-0964">Secreted</keyword>
<dbReference type="InterPro" id="IPR050822">
    <property type="entry name" value="Cerebellin_Synaptic_Org"/>
</dbReference>
<dbReference type="InterPro" id="IPR001073">
    <property type="entry name" value="C1q_dom"/>
</dbReference>
<dbReference type="AlphaFoldDB" id="A0A9W7X2V7"/>
<organism evidence="5 6">
    <name type="scientific">Triplophysa rosa</name>
    <name type="common">Cave loach</name>
    <dbReference type="NCBI Taxonomy" id="992332"/>
    <lineage>
        <taxon>Eukaryota</taxon>
        <taxon>Metazoa</taxon>
        <taxon>Chordata</taxon>
        <taxon>Craniata</taxon>
        <taxon>Vertebrata</taxon>
        <taxon>Euteleostomi</taxon>
        <taxon>Actinopterygii</taxon>
        <taxon>Neopterygii</taxon>
        <taxon>Teleostei</taxon>
        <taxon>Ostariophysi</taxon>
        <taxon>Cypriniformes</taxon>
        <taxon>Nemacheilidae</taxon>
        <taxon>Triplophysa</taxon>
    </lineage>
</organism>
<dbReference type="PROSITE" id="PS50871">
    <property type="entry name" value="C1Q"/>
    <property type="match status" value="1"/>
</dbReference>
<gene>
    <name evidence="5" type="ORF">IRJ41_009661</name>
</gene>
<dbReference type="EMBL" id="JAFHDT010000002">
    <property type="protein sequence ID" value="KAI7812809.1"/>
    <property type="molecule type" value="Genomic_DNA"/>
</dbReference>
<evidence type="ECO:0000256" key="3">
    <source>
        <dbReference type="ARBA" id="ARBA00022729"/>
    </source>
</evidence>
<dbReference type="GO" id="GO:0099558">
    <property type="term" value="P:maintenance of synapse structure"/>
    <property type="evidence" value="ECO:0007669"/>
    <property type="project" value="TreeGrafter"/>
</dbReference>
<evidence type="ECO:0000313" key="5">
    <source>
        <dbReference type="EMBL" id="KAI7812809.1"/>
    </source>
</evidence>
<dbReference type="SMART" id="SM00110">
    <property type="entry name" value="C1Q"/>
    <property type="match status" value="1"/>
</dbReference>
<dbReference type="GO" id="GO:0045202">
    <property type="term" value="C:synapse"/>
    <property type="evidence" value="ECO:0007669"/>
    <property type="project" value="TreeGrafter"/>
</dbReference>
<dbReference type="InterPro" id="IPR008983">
    <property type="entry name" value="Tumour_necrosis_fac-like_dom"/>
</dbReference>
<reference evidence="5" key="1">
    <citation type="submission" date="2021-02" db="EMBL/GenBank/DDBJ databases">
        <title>Comparative genomics reveals that relaxation of natural selection precedes convergent phenotypic evolution of cavefish.</title>
        <authorList>
            <person name="Peng Z."/>
        </authorList>
    </citation>
    <scope>NUCLEOTIDE SEQUENCE</scope>
    <source>
        <tissue evidence="5">Muscle</tissue>
    </source>
</reference>
<accession>A0A9W7X2V7</accession>
<dbReference type="Pfam" id="PF00386">
    <property type="entry name" value="C1q"/>
    <property type="match status" value="1"/>
</dbReference>
<dbReference type="GO" id="GO:0005576">
    <property type="term" value="C:extracellular region"/>
    <property type="evidence" value="ECO:0007669"/>
    <property type="project" value="UniProtKB-SubCell"/>
</dbReference>
<dbReference type="OrthoDB" id="6080680at2759"/>
<evidence type="ECO:0000313" key="6">
    <source>
        <dbReference type="Proteomes" id="UP001059041"/>
    </source>
</evidence>